<dbReference type="AlphaFoldDB" id="A0A1V4I865"/>
<reference evidence="5 6" key="1">
    <citation type="submission" date="2017-03" db="EMBL/GenBank/DDBJ databases">
        <title>Genome sequence of Clostridium oryzae DSM 28571.</title>
        <authorList>
            <person name="Poehlein A."/>
            <person name="Daniel R."/>
        </authorList>
    </citation>
    <scope>NUCLEOTIDE SEQUENCE [LARGE SCALE GENOMIC DNA]</scope>
    <source>
        <strain evidence="5 6">DSM 28571</strain>
    </source>
</reference>
<evidence type="ECO:0000256" key="4">
    <source>
        <dbReference type="SAM" id="Phobius"/>
    </source>
</evidence>
<proteinExistence type="inferred from homology"/>
<feature type="transmembrane region" description="Helical" evidence="4">
    <location>
        <begin position="413"/>
        <end position="434"/>
    </location>
</feature>
<keyword evidence="6" id="KW-1185">Reference proteome</keyword>
<dbReference type="InterPro" id="IPR050768">
    <property type="entry name" value="UPF0353/GerABKA_families"/>
</dbReference>
<feature type="transmembrane region" description="Helical" evidence="4">
    <location>
        <begin position="471"/>
        <end position="494"/>
    </location>
</feature>
<evidence type="ECO:0000256" key="1">
    <source>
        <dbReference type="ARBA" id="ARBA00005278"/>
    </source>
</evidence>
<organism evidence="5 6">
    <name type="scientific">Clostridium oryzae</name>
    <dbReference type="NCBI Taxonomy" id="1450648"/>
    <lineage>
        <taxon>Bacteria</taxon>
        <taxon>Bacillati</taxon>
        <taxon>Bacillota</taxon>
        <taxon>Clostridia</taxon>
        <taxon>Eubacteriales</taxon>
        <taxon>Clostridiaceae</taxon>
        <taxon>Clostridium</taxon>
    </lineage>
</organism>
<dbReference type="RefSeq" id="WP_079428493.1">
    <property type="nucleotide sequence ID" value="NZ_MZGV01000105.1"/>
</dbReference>
<dbReference type="PANTHER" id="PTHR22550">
    <property type="entry name" value="SPORE GERMINATION PROTEIN"/>
    <property type="match status" value="1"/>
</dbReference>
<protein>
    <submittedName>
        <fullName evidence="5">Spore germination protein B1</fullName>
    </submittedName>
</protein>
<keyword evidence="4" id="KW-1133">Transmembrane helix</keyword>
<dbReference type="GO" id="GO:0016020">
    <property type="term" value="C:membrane"/>
    <property type="evidence" value="ECO:0007669"/>
    <property type="project" value="InterPro"/>
</dbReference>
<evidence type="ECO:0000256" key="3">
    <source>
        <dbReference type="SAM" id="MobiDB-lite"/>
    </source>
</evidence>
<keyword evidence="4" id="KW-0812">Transmembrane</keyword>
<comment type="similarity">
    <text evidence="1">Belongs to the GerABKA family.</text>
</comment>
<dbReference type="PANTHER" id="PTHR22550:SF5">
    <property type="entry name" value="LEUCINE ZIPPER PROTEIN 4"/>
    <property type="match status" value="1"/>
</dbReference>
<evidence type="ECO:0000313" key="6">
    <source>
        <dbReference type="Proteomes" id="UP000190080"/>
    </source>
</evidence>
<dbReference type="InterPro" id="IPR004995">
    <property type="entry name" value="Spore_Ger"/>
</dbReference>
<evidence type="ECO:0000256" key="2">
    <source>
        <dbReference type="ARBA" id="ARBA00023136"/>
    </source>
</evidence>
<gene>
    <name evidence="5" type="primary">gerBA_5</name>
    <name evidence="5" type="ORF">CLORY_43610</name>
</gene>
<dbReference type="OrthoDB" id="9772630at2"/>
<dbReference type="Pfam" id="PF03323">
    <property type="entry name" value="GerA"/>
    <property type="match status" value="1"/>
</dbReference>
<dbReference type="EMBL" id="MZGV01000105">
    <property type="protein sequence ID" value="OPJ55737.1"/>
    <property type="molecule type" value="Genomic_DNA"/>
</dbReference>
<feature type="region of interest" description="Disordered" evidence="3">
    <location>
        <begin position="30"/>
        <end position="63"/>
    </location>
</feature>
<dbReference type="PIRSF" id="PIRSF005690">
    <property type="entry name" value="GerBA"/>
    <property type="match status" value="1"/>
</dbReference>
<evidence type="ECO:0000313" key="5">
    <source>
        <dbReference type="EMBL" id="OPJ55737.1"/>
    </source>
</evidence>
<keyword evidence="2 4" id="KW-0472">Membrane</keyword>
<sequence length="569" mass="63522">MWNKLKKAMSTISYKKPRDTQQFYIPEMVNENDKQSGKEQTTNGRLDATPQNDEAQKNNPSDVIPNNIDSNLDYMKKSFNYTINGDIKIREFKLFGKTRAFIIYIDGMVDRNIINRDIIAPLLRNKGANNQQECSAQYIIDSVIETNAAEKIKTFEEVLSGILTGDTGVYVDGCDYYIVCETKGYEKRNVDKPQVEAVISGAQEAFNENLRTNTALIRRIIKNNNLVAEYIKIGERSNKICAVMYINGLVNPALVEEVKRRIEGIKTDFILGNGMLLQFIESERRSLFPTILSTERPDRAATNIIEGKVAILCEGEPFTLIVPVTAIEMLHTSEDMAVRSVYGTFLRIIRLAALFVATFLPGLYIAITNYHQEMIPTELLIAIGSARESVPIPTILEVILMEASFELIREAGVRVPGMLGTTIGIIGALVLGQAAVQASLVSPILIIIVALTGLGNFAIPNISFSFGVRVVRLLYIVAGAVLGFYGIAVLTVALEALAVDMKSFGVPYLTLITPRVRKSKDVLIRRAVWNQEFRPDYVNPLDIRRQPDISRQWTTEKSENGHERGDSNE</sequence>
<dbReference type="STRING" id="1450648.CLORY_43610"/>
<dbReference type="Proteomes" id="UP000190080">
    <property type="component" value="Unassembled WGS sequence"/>
</dbReference>
<accession>A0A1V4I865</accession>
<feature type="transmembrane region" description="Helical" evidence="4">
    <location>
        <begin position="348"/>
        <end position="367"/>
    </location>
</feature>
<feature type="transmembrane region" description="Helical" evidence="4">
    <location>
        <begin position="440"/>
        <end position="459"/>
    </location>
</feature>
<comment type="caution">
    <text evidence="5">The sequence shown here is derived from an EMBL/GenBank/DDBJ whole genome shotgun (WGS) entry which is preliminary data.</text>
</comment>
<dbReference type="GO" id="GO:0009847">
    <property type="term" value="P:spore germination"/>
    <property type="evidence" value="ECO:0007669"/>
    <property type="project" value="InterPro"/>
</dbReference>
<feature type="compositionally biased region" description="Polar residues" evidence="3">
    <location>
        <begin position="38"/>
        <end position="61"/>
    </location>
</feature>
<name>A0A1V4I865_9CLOT</name>